<dbReference type="PANTHER" id="PTHR13678">
    <property type="entry name" value="VACUOLAR PROTEIN SORTING-ASSOCIATED PROTEIN 37"/>
    <property type="match status" value="1"/>
</dbReference>
<dbReference type="GO" id="GO:0043162">
    <property type="term" value="P:ubiquitin-dependent protein catabolic process via the multivesicular body sorting pathway"/>
    <property type="evidence" value="ECO:0007669"/>
    <property type="project" value="TreeGrafter"/>
</dbReference>
<evidence type="ECO:0000256" key="4">
    <source>
        <dbReference type="ARBA" id="ARBA00022753"/>
    </source>
</evidence>
<keyword evidence="3" id="KW-0813">Transport</keyword>
<dbReference type="InterPro" id="IPR009851">
    <property type="entry name" value="Mod_r"/>
</dbReference>
<comment type="subcellular location">
    <subcellularLocation>
        <location evidence="1">Late endosome membrane</location>
        <topology evidence="1">Peripheral membrane protein</topology>
    </subcellularLocation>
</comment>
<evidence type="ECO:0000256" key="6">
    <source>
        <dbReference type="ARBA" id="ARBA00025010"/>
    </source>
</evidence>
<feature type="compositionally biased region" description="Gly residues" evidence="8">
    <location>
        <begin position="374"/>
        <end position="384"/>
    </location>
</feature>
<dbReference type="GO" id="GO:0000813">
    <property type="term" value="C:ESCRT I complex"/>
    <property type="evidence" value="ECO:0007669"/>
    <property type="project" value="TreeGrafter"/>
</dbReference>
<evidence type="ECO:0000313" key="11">
    <source>
        <dbReference type="Proteomes" id="UP001209878"/>
    </source>
</evidence>
<keyword evidence="11" id="KW-1185">Reference proteome</keyword>
<feature type="coiled-coil region" evidence="7">
    <location>
        <begin position="214"/>
        <end position="276"/>
    </location>
</feature>
<keyword evidence="7" id="KW-0175">Coiled coil</keyword>
<feature type="region of interest" description="Disordered" evidence="8">
    <location>
        <begin position="356"/>
        <end position="384"/>
    </location>
</feature>
<dbReference type="CDD" id="cd11685">
    <property type="entry name" value="UEV_TSG101-like"/>
    <property type="match status" value="1"/>
</dbReference>
<keyword evidence="5" id="KW-0653">Protein transport</keyword>
<comment type="function">
    <text evidence="6">Component of the ESCRT-I complex, a regulator of vesicular trafficking process. Required for the sorting of endocytic ubiquitinated cargos into multivesicular bodies. May be involved in cell growth and differentiation.</text>
</comment>
<dbReference type="EMBL" id="JAODUO010000627">
    <property type="protein sequence ID" value="KAK2176965.1"/>
    <property type="molecule type" value="Genomic_DNA"/>
</dbReference>
<dbReference type="InterPro" id="IPR016135">
    <property type="entry name" value="UBQ-conjugating_enzyme/RWD"/>
</dbReference>
<evidence type="ECO:0000313" key="10">
    <source>
        <dbReference type="EMBL" id="KAK2176965.1"/>
    </source>
</evidence>
<evidence type="ECO:0000256" key="1">
    <source>
        <dbReference type="ARBA" id="ARBA00004633"/>
    </source>
</evidence>
<reference evidence="10" key="1">
    <citation type="journal article" date="2023" name="Mol. Biol. Evol.">
        <title>Third-Generation Sequencing Reveals the Adaptive Role of the Epigenome in Three Deep-Sea Polychaetes.</title>
        <authorList>
            <person name="Perez M."/>
            <person name="Aroh O."/>
            <person name="Sun Y."/>
            <person name="Lan Y."/>
            <person name="Juniper S.K."/>
            <person name="Young C.R."/>
            <person name="Angers B."/>
            <person name="Qian P.Y."/>
        </authorList>
    </citation>
    <scope>NUCLEOTIDE SEQUENCE</scope>
    <source>
        <strain evidence="10">R07B-5</strain>
    </source>
</reference>
<sequence length="384" mass="42652">MFSWMPGRSAESNLPPPTALQAQREAQIQQLKIFNQNVSEIQRDVEYLVKCTINATTISLHITLSPDFPQEKPTVTVTPPLTHPWVNDHMHVTGCPGVNNFMVHSDLGKVIREIVEEFRRISPVLHAQHTVPVSRYASPSRLADFPVTGVPSGYQGFTKPSQMAGPSDSTHSALYGLNVAAEFPQLHNMSVQELRDLSEDEHGQLDIVSHLPDIMQLTAARADLVGRNEELARENLSKKPIFEERKKFVLEKFEVLNDLRHQFDEHSRRQDALRQELNVSHLEDVLRVGTVEADEAAEAIAESFLDSEYIGHCQQTSSWLSHVVIFLSWFSSLCEQLGWLPRPAVMSKLIGHISVGGPNTDKVGGPNTDKVGGPNTGKVGGPNT</sequence>
<protein>
    <recommendedName>
        <fullName evidence="9">VPS37 C-terminal domain-containing protein</fullName>
    </recommendedName>
</protein>
<dbReference type="Pfam" id="PF07200">
    <property type="entry name" value="Mod_r"/>
    <property type="match status" value="1"/>
</dbReference>
<dbReference type="GO" id="GO:0006612">
    <property type="term" value="P:protein targeting to membrane"/>
    <property type="evidence" value="ECO:0007669"/>
    <property type="project" value="TreeGrafter"/>
</dbReference>
<feature type="domain" description="VPS37 C-terminal" evidence="9">
    <location>
        <begin position="188"/>
        <end position="308"/>
    </location>
</feature>
<dbReference type="GO" id="GO:0031902">
    <property type="term" value="C:late endosome membrane"/>
    <property type="evidence" value="ECO:0007669"/>
    <property type="project" value="UniProtKB-SubCell"/>
</dbReference>
<comment type="similarity">
    <text evidence="2">Belongs to the VPS37 family.</text>
</comment>
<dbReference type="PANTHER" id="PTHR13678:SF2">
    <property type="entry name" value="VACUOLAR PROTEIN SORTING-ASSOCIATED PROTEIN 37A"/>
    <property type="match status" value="1"/>
</dbReference>
<evidence type="ECO:0000256" key="8">
    <source>
        <dbReference type="SAM" id="MobiDB-lite"/>
    </source>
</evidence>
<accession>A0AAD9NNW4</accession>
<dbReference type="AlphaFoldDB" id="A0AAD9NNW4"/>
<evidence type="ECO:0000256" key="2">
    <source>
        <dbReference type="ARBA" id="ARBA00007617"/>
    </source>
</evidence>
<comment type="caution">
    <text evidence="10">The sequence shown here is derived from an EMBL/GenBank/DDBJ whole genome shotgun (WGS) entry which is preliminary data.</text>
</comment>
<keyword evidence="4" id="KW-0967">Endosome</keyword>
<gene>
    <name evidence="10" type="ORF">NP493_629g01071</name>
</gene>
<organism evidence="10 11">
    <name type="scientific">Ridgeia piscesae</name>
    <name type="common">Tubeworm</name>
    <dbReference type="NCBI Taxonomy" id="27915"/>
    <lineage>
        <taxon>Eukaryota</taxon>
        <taxon>Metazoa</taxon>
        <taxon>Spiralia</taxon>
        <taxon>Lophotrochozoa</taxon>
        <taxon>Annelida</taxon>
        <taxon>Polychaeta</taxon>
        <taxon>Sedentaria</taxon>
        <taxon>Canalipalpata</taxon>
        <taxon>Sabellida</taxon>
        <taxon>Siboglinidae</taxon>
        <taxon>Ridgeia</taxon>
    </lineage>
</organism>
<dbReference type="SUPFAM" id="SSF54495">
    <property type="entry name" value="UBC-like"/>
    <property type="match status" value="1"/>
</dbReference>
<evidence type="ECO:0000256" key="3">
    <source>
        <dbReference type="ARBA" id="ARBA00022448"/>
    </source>
</evidence>
<dbReference type="GO" id="GO:0006623">
    <property type="term" value="P:protein targeting to vacuole"/>
    <property type="evidence" value="ECO:0007669"/>
    <property type="project" value="TreeGrafter"/>
</dbReference>
<dbReference type="Proteomes" id="UP001209878">
    <property type="component" value="Unassembled WGS sequence"/>
</dbReference>
<proteinExistence type="inferred from homology"/>
<evidence type="ECO:0000259" key="9">
    <source>
        <dbReference type="Pfam" id="PF07200"/>
    </source>
</evidence>
<evidence type="ECO:0000256" key="5">
    <source>
        <dbReference type="ARBA" id="ARBA00022927"/>
    </source>
</evidence>
<evidence type="ECO:0000256" key="7">
    <source>
        <dbReference type="SAM" id="Coils"/>
    </source>
</evidence>
<name>A0AAD9NNW4_RIDPI</name>